<protein>
    <submittedName>
        <fullName evidence="2">297_t:CDS:1</fullName>
    </submittedName>
</protein>
<dbReference type="EMBL" id="CAJVPP010000200">
    <property type="protein sequence ID" value="CAG8454598.1"/>
    <property type="molecule type" value="Genomic_DNA"/>
</dbReference>
<accession>A0A9N8VFY4</accession>
<dbReference type="SUPFAM" id="SSF81383">
    <property type="entry name" value="F-box domain"/>
    <property type="match status" value="1"/>
</dbReference>
<dbReference type="AlphaFoldDB" id="A0A9N8VFY4"/>
<evidence type="ECO:0000256" key="1">
    <source>
        <dbReference type="SAM" id="MobiDB-lite"/>
    </source>
</evidence>
<organism evidence="2 3">
    <name type="scientific">Funneliformis mosseae</name>
    <name type="common">Endomycorrhizal fungus</name>
    <name type="synonym">Glomus mosseae</name>
    <dbReference type="NCBI Taxonomy" id="27381"/>
    <lineage>
        <taxon>Eukaryota</taxon>
        <taxon>Fungi</taxon>
        <taxon>Fungi incertae sedis</taxon>
        <taxon>Mucoromycota</taxon>
        <taxon>Glomeromycotina</taxon>
        <taxon>Glomeromycetes</taxon>
        <taxon>Glomerales</taxon>
        <taxon>Glomeraceae</taxon>
        <taxon>Funneliformis</taxon>
    </lineage>
</organism>
<keyword evidence="3" id="KW-1185">Reference proteome</keyword>
<name>A0A9N8VFY4_FUNMO</name>
<evidence type="ECO:0000313" key="2">
    <source>
        <dbReference type="EMBL" id="CAG8454598.1"/>
    </source>
</evidence>
<sequence length="299" mass="34128">MAPRIPVQLTSLPTEILFLIIFCIDDAKDLRSLSSTNQLFRALAGPHTVNAKLWFKKYTHDIPPEDRLRKANEWHFPLETEKAKLWITENAPKEPPGLANELPGPKRALRRQATVLHIVERFSLFLHNMLAVNYYYTHDWEALQKVADSIECYLEDLGWVQFYRGQNDLGIDSMMVTTVYADQEFEAIAFETYTKRLKAEIAALSSFTTSSSSRNSSTNNSKHNSSSLGGNTNNNDVRSSSSSELFASLSPEPVYLRWTSLIQDQLSFFSLQQYIMNKFKPPSKLQLAEYLTVVMFGNI</sequence>
<proteinExistence type="predicted"/>
<reference evidence="2" key="1">
    <citation type="submission" date="2021-06" db="EMBL/GenBank/DDBJ databases">
        <authorList>
            <person name="Kallberg Y."/>
            <person name="Tangrot J."/>
            <person name="Rosling A."/>
        </authorList>
    </citation>
    <scope>NUCLEOTIDE SEQUENCE</scope>
    <source>
        <strain evidence="2">87-6 pot B 2015</strain>
    </source>
</reference>
<feature type="region of interest" description="Disordered" evidence="1">
    <location>
        <begin position="209"/>
        <end position="239"/>
    </location>
</feature>
<evidence type="ECO:0000313" key="3">
    <source>
        <dbReference type="Proteomes" id="UP000789375"/>
    </source>
</evidence>
<dbReference type="Proteomes" id="UP000789375">
    <property type="component" value="Unassembled WGS sequence"/>
</dbReference>
<gene>
    <name evidence="2" type="ORF">FMOSSE_LOCUS1713</name>
</gene>
<dbReference type="InterPro" id="IPR036047">
    <property type="entry name" value="F-box-like_dom_sf"/>
</dbReference>
<comment type="caution">
    <text evidence="2">The sequence shown here is derived from an EMBL/GenBank/DDBJ whole genome shotgun (WGS) entry which is preliminary data.</text>
</comment>